<dbReference type="EMBL" id="CADCUV010000098">
    <property type="protein sequence ID" value="CAA9417097.1"/>
    <property type="molecule type" value="Genomic_DNA"/>
</dbReference>
<feature type="non-terminal residue" evidence="2">
    <location>
        <position position="105"/>
    </location>
</feature>
<gene>
    <name evidence="2" type="ORF">AVDCRST_MAG22-2284</name>
</gene>
<organism evidence="2">
    <name type="scientific">uncultured Rubrobacteraceae bacterium</name>
    <dbReference type="NCBI Taxonomy" id="349277"/>
    <lineage>
        <taxon>Bacteria</taxon>
        <taxon>Bacillati</taxon>
        <taxon>Actinomycetota</taxon>
        <taxon>Rubrobacteria</taxon>
        <taxon>Rubrobacterales</taxon>
        <taxon>Rubrobacteraceae</taxon>
        <taxon>environmental samples</taxon>
    </lineage>
</organism>
<name>A0A6J4PIQ5_9ACTN</name>
<reference evidence="2" key="1">
    <citation type="submission" date="2020-02" db="EMBL/GenBank/DDBJ databases">
        <authorList>
            <person name="Meier V. D."/>
        </authorList>
    </citation>
    <scope>NUCLEOTIDE SEQUENCE</scope>
    <source>
        <strain evidence="2">AVDCRST_MAG22</strain>
    </source>
</reference>
<feature type="region of interest" description="Disordered" evidence="1">
    <location>
        <begin position="1"/>
        <end position="20"/>
    </location>
</feature>
<accession>A0A6J4PIQ5</accession>
<evidence type="ECO:0000313" key="2">
    <source>
        <dbReference type="EMBL" id="CAA9417097.1"/>
    </source>
</evidence>
<proteinExistence type="predicted"/>
<sequence>GRCDRATDIPALAGGPRDPLRGALPLPWGDGDVPPGRVPVRDADFDAVVRFFQRARRVVPERGASGVFRRVLWPHDDPRTAPLRRVFAPGAVLHFAGPATSPIFL</sequence>
<feature type="non-terminal residue" evidence="2">
    <location>
        <position position="1"/>
    </location>
</feature>
<evidence type="ECO:0000256" key="1">
    <source>
        <dbReference type="SAM" id="MobiDB-lite"/>
    </source>
</evidence>
<protein>
    <submittedName>
        <fullName evidence="2">Uncharacterized protein</fullName>
    </submittedName>
</protein>
<dbReference type="AlphaFoldDB" id="A0A6J4PIQ5"/>